<keyword evidence="2" id="KW-1185">Reference proteome</keyword>
<gene>
    <name evidence="1" type="ORF">FCL54_10015</name>
</gene>
<dbReference type="EMBL" id="SWLG01000006">
    <property type="protein sequence ID" value="TLS37472.1"/>
    <property type="molecule type" value="Genomic_DNA"/>
</dbReference>
<dbReference type="AlphaFoldDB" id="A0A5R9F1F8"/>
<dbReference type="RefSeq" id="WP_138125932.1">
    <property type="nucleotide sequence ID" value="NZ_SWLG01000006.1"/>
</dbReference>
<accession>A0A5R9F1F8</accession>
<dbReference type="OrthoDB" id="9816424at2"/>
<organism evidence="1 2">
    <name type="scientific">Exobacillus caeni</name>
    <dbReference type="NCBI Taxonomy" id="2574798"/>
    <lineage>
        <taxon>Bacteria</taxon>
        <taxon>Bacillati</taxon>
        <taxon>Bacillota</taxon>
        <taxon>Bacilli</taxon>
        <taxon>Bacillales</taxon>
        <taxon>Guptibacillaceae</taxon>
        <taxon>Exobacillus</taxon>
    </lineage>
</organism>
<dbReference type="Proteomes" id="UP000308230">
    <property type="component" value="Unassembled WGS sequence"/>
</dbReference>
<evidence type="ECO:0000313" key="1">
    <source>
        <dbReference type="EMBL" id="TLS37472.1"/>
    </source>
</evidence>
<dbReference type="SUPFAM" id="SSF52540">
    <property type="entry name" value="P-loop containing nucleoside triphosphate hydrolases"/>
    <property type="match status" value="1"/>
</dbReference>
<dbReference type="Gene3D" id="3.40.50.300">
    <property type="entry name" value="P-loop containing nucleotide triphosphate hydrolases"/>
    <property type="match status" value="1"/>
</dbReference>
<protein>
    <recommendedName>
        <fullName evidence="3">Sulfotransferase family protein</fullName>
    </recommendedName>
</protein>
<reference evidence="1 2" key="1">
    <citation type="submission" date="2019-04" db="EMBL/GenBank/DDBJ databases">
        <title>Bacillus caeni sp. nov., a bacterium isolated from mangrove sediment.</title>
        <authorList>
            <person name="Huang H."/>
            <person name="Mo K."/>
            <person name="Hu Y."/>
        </authorList>
    </citation>
    <scope>NUCLEOTIDE SEQUENCE [LARGE SCALE GENOMIC DNA]</scope>
    <source>
        <strain evidence="1 2">HB172195</strain>
    </source>
</reference>
<sequence length="279" mass="32708">MTEKRKTIAILGSGRCGTSMIANSIRLLGVNLGKEFIVPDETNPKGFWENQNIVDIHKKIIMALGNQNTPYPRGWWNKAEIAAVKQDLKCYLEKEFGDSPLWGWKDPRTCQCIGLWKEVLKELDVEPYYLIVVRNPKDVVNSFQKAYKHTSGKWALERWIFLTLMALKETKDERRYIVDYDQFLANGFRTIKQLSSDFDIPISQKESTLKKQIQGIIEPNLQHQNSSMESLLTDKEINDTARRLYLTCYKACYSTEYFHSDEFKSQIENYFCSWFNERR</sequence>
<dbReference type="InterPro" id="IPR027417">
    <property type="entry name" value="P-loop_NTPase"/>
</dbReference>
<name>A0A5R9F1F8_9BACL</name>
<evidence type="ECO:0008006" key="3">
    <source>
        <dbReference type="Google" id="ProtNLM"/>
    </source>
</evidence>
<proteinExistence type="predicted"/>
<evidence type="ECO:0000313" key="2">
    <source>
        <dbReference type="Proteomes" id="UP000308230"/>
    </source>
</evidence>
<comment type="caution">
    <text evidence="1">The sequence shown here is derived from an EMBL/GenBank/DDBJ whole genome shotgun (WGS) entry which is preliminary data.</text>
</comment>